<dbReference type="Gene3D" id="1.10.8.870">
    <property type="entry name" value="Alpha-glycerophosphate oxidase, cap domain"/>
    <property type="match status" value="1"/>
</dbReference>
<keyword evidence="9" id="KW-1185">Reference proteome</keyword>
<feature type="region of interest" description="Disordered" evidence="6">
    <location>
        <begin position="491"/>
        <end position="514"/>
    </location>
</feature>
<dbReference type="Gene3D" id="3.30.9.10">
    <property type="entry name" value="D-Amino Acid Oxidase, subunit A, domain 2"/>
    <property type="match status" value="1"/>
</dbReference>
<dbReference type="InterPro" id="IPR038299">
    <property type="entry name" value="DAO_C_sf"/>
</dbReference>
<comment type="similarity">
    <text evidence="2">Belongs to the FAD-dependent glycerol-3-phosphate dehydrogenase family.</text>
</comment>
<proteinExistence type="inferred from homology"/>
<gene>
    <name evidence="8" type="ORF">HNP73_002704</name>
</gene>
<dbReference type="RefSeq" id="WP_184150172.1">
    <property type="nucleotide sequence ID" value="NZ_JACHFM010000002.1"/>
</dbReference>
<dbReference type="PANTHER" id="PTHR11985:SF15">
    <property type="entry name" value="GLYCEROL-3-PHOSPHATE DEHYDROGENASE, MITOCHONDRIAL"/>
    <property type="match status" value="1"/>
</dbReference>
<keyword evidence="3" id="KW-0285">Flavoprotein</keyword>
<dbReference type="Pfam" id="PF01266">
    <property type="entry name" value="DAO"/>
    <property type="match status" value="1"/>
</dbReference>
<keyword evidence="4" id="KW-0274">FAD</keyword>
<dbReference type="InterPro" id="IPR000447">
    <property type="entry name" value="G3P_DH_FAD-dep"/>
</dbReference>
<dbReference type="Gene3D" id="3.50.50.60">
    <property type="entry name" value="FAD/NAD(P)-binding domain"/>
    <property type="match status" value="1"/>
</dbReference>
<dbReference type="SUPFAM" id="SSF54373">
    <property type="entry name" value="FAD-linked reductases, C-terminal domain"/>
    <property type="match status" value="1"/>
</dbReference>
<evidence type="ECO:0000313" key="8">
    <source>
        <dbReference type="EMBL" id="MBB5222768.1"/>
    </source>
</evidence>
<keyword evidence="5" id="KW-0560">Oxidoreductase</keyword>
<dbReference type="PANTHER" id="PTHR11985">
    <property type="entry name" value="GLYCEROL-3-PHOSPHATE DEHYDROGENASE"/>
    <property type="match status" value="1"/>
</dbReference>
<evidence type="ECO:0000256" key="2">
    <source>
        <dbReference type="ARBA" id="ARBA00007330"/>
    </source>
</evidence>
<dbReference type="EMBL" id="JACHFM010000002">
    <property type="protein sequence ID" value="MBB5222768.1"/>
    <property type="molecule type" value="Genomic_DNA"/>
</dbReference>
<dbReference type="PRINTS" id="PR01001">
    <property type="entry name" value="FADG3PDH"/>
</dbReference>
<sequence>MNSDFDVLVIGGGIIGATAGHHAASAGYDTLLVEQDDYASATSSRTSRMQNCGFMYFMDLHGAGSQVLRDPRRIVSSLELARRAMRERADFVRSSPDRVRRCEFYVPYGGTTGITGWQMRAATMAMRLLGGAGLSLEPAFLSAGEARVHPLLRMIASSGELQGALRYVEYQYVSPERIVVDTIVRGREAGLDARNHTRLVGLRRGAAGWEATLEHGGTTSAITARAVINAAGAWVDDITGLASNRAPRLNTGAKGVNLLVRLPAAARGLGFEAVTARGTPFYLFPWGELHYIGPADTAADAATTEFRATDREIAEILSDANHFFPDLNLTASDVLYSWAGVRPRTAGANAPMGTFEVREHDLSDHGMPGFIVFTGGLFMTHRDAGRRLVRALGRHIAPSRPSRTPDYTLTSQADEDRVTALSVRRAIVDEQARDLSDILRRRLLVAWSDDLGLGVAEEASRHAADVLGWDEAEREAQLAAYRAGIERSFRPRAAASGEADPRPPNFPESPPSGP</sequence>
<evidence type="ECO:0000256" key="4">
    <source>
        <dbReference type="ARBA" id="ARBA00022827"/>
    </source>
</evidence>
<evidence type="ECO:0000259" key="7">
    <source>
        <dbReference type="Pfam" id="PF01266"/>
    </source>
</evidence>
<evidence type="ECO:0000256" key="3">
    <source>
        <dbReference type="ARBA" id="ARBA00022630"/>
    </source>
</evidence>
<name>A0A840SQM0_9RHOB</name>
<feature type="compositionally biased region" description="Pro residues" evidence="6">
    <location>
        <begin position="502"/>
        <end position="514"/>
    </location>
</feature>
<dbReference type="GO" id="GO:0004368">
    <property type="term" value="F:glycerol-3-phosphate dehydrogenase (quinone) activity"/>
    <property type="evidence" value="ECO:0007669"/>
    <property type="project" value="InterPro"/>
</dbReference>
<evidence type="ECO:0000313" key="9">
    <source>
        <dbReference type="Proteomes" id="UP000549457"/>
    </source>
</evidence>
<accession>A0A840SQM0</accession>
<dbReference type="GO" id="GO:0046168">
    <property type="term" value="P:glycerol-3-phosphate catabolic process"/>
    <property type="evidence" value="ECO:0007669"/>
    <property type="project" value="TreeGrafter"/>
</dbReference>
<evidence type="ECO:0000256" key="1">
    <source>
        <dbReference type="ARBA" id="ARBA00001974"/>
    </source>
</evidence>
<dbReference type="AlphaFoldDB" id="A0A840SQM0"/>
<evidence type="ECO:0000256" key="6">
    <source>
        <dbReference type="SAM" id="MobiDB-lite"/>
    </source>
</evidence>
<comment type="cofactor">
    <cofactor evidence="1">
        <name>FAD</name>
        <dbReference type="ChEBI" id="CHEBI:57692"/>
    </cofactor>
</comment>
<organism evidence="8 9">
    <name type="scientific">Amaricoccus macauensis</name>
    <dbReference type="NCBI Taxonomy" id="57001"/>
    <lineage>
        <taxon>Bacteria</taxon>
        <taxon>Pseudomonadati</taxon>
        <taxon>Pseudomonadota</taxon>
        <taxon>Alphaproteobacteria</taxon>
        <taxon>Rhodobacterales</taxon>
        <taxon>Paracoccaceae</taxon>
        <taxon>Amaricoccus</taxon>
    </lineage>
</organism>
<reference evidence="8 9" key="1">
    <citation type="submission" date="2020-08" db="EMBL/GenBank/DDBJ databases">
        <title>Genomic Encyclopedia of Type Strains, Phase IV (KMG-IV): sequencing the most valuable type-strain genomes for metagenomic binning, comparative biology and taxonomic classification.</title>
        <authorList>
            <person name="Goeker M."/>
        </authorList>
    </citation>
    <scope>NUCLEOTIDE SEQUENCE [LARGE SCALE GENOMIC DNA]</scope>
    <source>
        <strain evidence="8 9">DSM 101730</strain>
    </source>
</reference>
<evidence type="ECO:0000256" key="5">
    <source>
        <dbReference type="ARBA" id="ARBA00023002"/>
    </source>
</evidence>
<comment type="caution">
    <text evidence="8">The sequence shown here is derived from an EMBL/GenBank/DDBJ whole genome shotgun (WGS) entry which is preliminary data.</text>
</comment>
<dbReference type="Proteomes" id="UP000549457">
    <property type="component" value="Unassembled WGS sequence"/>
</dbReference>
<dbReference type="SUPFAM" id="SSF51905">
    <property type="entry name" value="FAD/NAD(P)-binding domain"/>
    <property type="match status" value="1"/>
</dbReference>
<dbReference type="InterPro" id="IPR036188">
    <property type="entry name" value="FAD/NAD-bd_sf"/>
</dbReference>
<dbReference type="InterPro" id="IPR006076">
    <property type="entry name" value="FAD-dep_OxRdtase"/>
</dbReference>
<feature type="domain" description="FAD dependent oxidoreductase" evidence="7">
    <location>
        <begin position="6"/>
        <end position="375"/>
    </location>
</feature>
<protein>
    <submittedName>
        <fullName evidence="8">Glycerol-3-phosphate dehydrogenase</fullName>
    </submittedName>
</protein>